<comment type="caution">
    <text evidence="1">The sequence shown here is derived from an EMBL/GenBank/DDBJ whole genome shotgun (WGS) entry which is preliminary data.</text>
</comment>
<gene>
    <name evidence="1" type="ORF">C7I55_12630</name>
</gene>
<dbReference type="AlphaFoldDB" id="A0A2P7QNB1"/>
<dbReference type="Proteomes" id="UP000241167">
    <property type="component" value="Unassembled WGS sequence"/>
</dbReference>
<evidence type="ECO:0000313" key="2">
    <source>
        <dbReference type="Proteomes" id="UP000241167"/>
    </source>
</evidence>
<protein>
    <submittedName>
        <fullName evidence="1">Uncharacterized protein</fullName>
    </submittedName>
</protein>
<accession>A0A2P7QNB1</accession>
<dbReference type="EMBL" id="PXYI01000004">
    <property type="protein sequence ID" value="PSJ39452.1"/>
    <property type="molecule type" value="Genomic_DNA"/>
</dbReference>
<name>A0A2P7QNB1_9SPHN</name>
<sequence>MPVPVACVAREDIPPEVGVAGTLPTDARAAADILAGKVLELRATDRILRLLVDGCLSDPAISPP</sequence>
<proteinExistence type="predicted"/>
<reference evidence="1 2" key="1">
    <citation type="submission" date="2018-03" db="EMBL/GenBank/DDBJ databases">
        <title>The draft genome of Sphingosinicella sp. GL-C-18.</title>
        <authorList>
            <person name="Liu L."/>
            <person name="Li L."/>
            <person name="Liang L."/>
            <person name="Zhang X."/>
            <person name="Wang T."/>
        </authorList>
    </citation>
    <scope>NUCLEOTIDE SEQUENCE [LARGE SCALE GENOMIC DNA]</scope>
    <source>
        <strain evidence="1 2">GL-C-18</strain>
    </source>
</reference>
<evidence type="ECO:0000313" key="1">
    <source>
        <dbReference type="EMBL" id="PSJ39452.1"/>
    </source>
</evidence>
<organism evidence="1 2">
    <name type="scientific">Allosphingosinicella deserti</name>
    <dbReference type="NCBI Taxonomy" id="2116704"/>
    <lineage>
        <taxon>Bacteria</taxon>
        <taxon>Pseudomonadati</taxon>
        <taxon>Pseudomonadota</taxon>
        <taxon>Alphaproteobacteria</taxon>
        <taxon>Sphingomonadales</taxon>
        <taxon>Sphingomonadaceae</taxon>
        <taxon>Allosphingosinicella</taxon>
    </lineage>
</organism>
<keyword evidence="2" id="KW-1185">Reference proteome</keyword>